<dbReference type="Pfam" id="PF00970">
    <property type="entry name" value="FAD_binding_6"/>
    <property type="match status" value="1"/>
</dbReference>
<dbReference type="InterPro" id="IPR017927">
    <property type="entry name" value="FAD-bd_FR_type"/>
</dbReference>
<dbReference type="PRINTS" id="PR00410">
    <property type="entry name" value="PHEHYDRXLASE"/>
</dbReference>
<dbReference type="InterPro" id="IPR039261">
    <property type="entry name" value="FNR_nucleotide-bd"/>
</dbReference>
<dbReference type="Gene3D" id="3.40.50.80">
    <property type="entry name" value="Nucleotide-binding domain of ferredoxin-NADP reductase (FNR) module"/>
    <property type="match status" value="1"/>
</dbReference>
<dbReference type="SUPFAM" id="SSF50475">
    <property type="entry name" value="FMN-binding split barrel"/>
    <property type="match status" value="1"/>
</dbReference>
<dbReference type="SUPFAM" id="SSF52343">
    <property type="entry name" value="Ferredoxin reductase-like, C-terminal NADP-linked domain"/>
    <property type="match status" value="1"/>
</dbReference>
<sequence>MDNGSEPASPWHAGELSMQRQLGVAERMRDVGRRVIRDYMPDQHREFFAGLPFLVVGAVDADGLPWATVIAGQAGFIQSPTSTSLRVDVVTDPRDPASVGLADGASIGLLGVEFHTRRRNRMNGAVANRTDTGFDVTVAQSFGNCPQYIQLRAPAFARDPSTPSPAPAERMAALGPRERSLIGAADMMFVASYTDGEHGGEHGGPRQVDVSSRGGKAGFVRVDENGRLTVPDFAGNLFFATLGNFLVNPRAGVTFVDFETGDMLQLSGTASVSLDDPEIGAFQGAERLWHFTPQHIVYRPDALPVRWTFLENGWSPNSLMTGSWDQAAERLKAAALANAWRPFRVVDIVDESSTIRSFHLEPDDAAGMIPHAAGQHLPIRVTPPACGKPVIRTYTISVAPSDGRYRISVKREGVVSTYLHDALRVGSVIEARAPAGQFVVDAAERRPAVFLAAGVGVTPLLAMLRHVVYEGLRKRRVREAWMFHAARSLGERAFTEELRGLVDASGGKVRCVRVLSEVEDAVEGKDYDIAGRIDVAVLRRTLPFDDYDFYLCGPPGFMQATYDGLRDLNVADARIHAEAFGPSGLTRRPDASAGPIAAGPVRSAAQTSTPVAFVRSGKEARWSPGGGSLLDLAESRGLSPEFSCRGGTCGTCRTKIVEGAVAYAVAPGYRTEEDEALICCAVPADPSSGGGARLLLDL</sequence>
<dbReference type="Proteomes" id="UP000322822">
    <property type="component" value="Chromosome 2"/>
</dbReference>
<dbReference type="Gene3D" id="2.40.30.10">
    <property type="entry name" value="Translation factors"/>
    <property type="match status" value="1"/>
</dbReference>
<dbReference type="PANTHER" id="PTHR42815">
    <property type="entry name" value="FAD-BINDING, PUTATIVE (AFU_ORTHOLOGUE AFUA_6G07600)-RELATED"/>
    <property type="match status" value="1"/>
</dbReference>
<protein>
    <submittedName>
        <fullName evidence="3">2Fe-2S iron-sulfur cluster binding domain-containing protein</fullName>
    </submittedName>
</protein>
<dbReference type="GO" id="GO:0051537">
    <property type="term" value="F:2 iron, 2 sulfur cluster binding"/>
    <property type="evidence" value="ECO:0007669"/>
    <property type="project" value="InterPro"/>
</dbReference>
<dbReference type="Pfam" id="PF00111">
    <property type="entry name" value="Fer2"/>
    <property type="match status" value="1"/>
</dbReference>
<dbReference type="InterPro" id="IPR036010">
    <property type="entry name" value="2Fe-2S_ferredoxin-like_sf"/>
</dbReference>
<gene>
    <name evidence="3" type="ORF">FOB72_22235</name>
</gene>
<dbReference type="EMBL" id="CP044067">
    <property type="protein sequence ID" value="QET06615.1"/>
    <property type="molecule type" value="Genomic_DNA"/>
</dbReference>
<evidence type="ECO:0000313" key="3">
    <source>
        <dbReference type="EMBL" id="QET06615.1"/>
    </source>
</evidence>
<organism evidence="3 4">
    <name type="scientific">Cupriavidus pauculus</name>
    <dbReference type="NCBI Taxonomy" id="82633"/>
    <lineage>
        <taxon>Bacteria</taxon>
        <taxon>Pseudomonadati</taxon>
        <taxon>Pseudomonadota</taxon>
        <taxon>Betaproteobacteria</taxon>
        <taxon>Burkholderiales</taxon>
        <taxon>Burkholderiaceae</taxon>
        <taxon>Cupriavidus</taxon>
    </lineage>
</organism>
<accession>A0A5P2HH98</accession>
<reference evidence="3 4" key="1">
    <citation type="submission" date="2019-09" db="EMBL/GenBank/DDBJ databases">
        <title>FDA dAtabase for Regulatory Grade micrObial Sequences (FDA-ARGOS): Supporting development and validation of Infectious Disease Dx tests.</title>
        <authorList>
            <person name="Sciortino C."/>
            <person name="Tallon L."/>
            <person name="Sadzewicz L."/>
            <person name="Vavikolanu K."/>
            <person name="Mehta A."/>
            <person name="Aluvathingal J."/>
            <person name="Nadendla S."/>
            <person name="Nandy P."/>
            <person name="Geyer C."/>
            <person name="Yan Y."/>
            <person name="Sichtig H."/>
        </authorList>
    </citation>
    <scope>NUCLEOTIDE SEQUENCE [LARGE SCALE GENOMIC DNA]</scope>
    <source>
        <strain evidence="3 4">FDAARGOS_664</strain>
    </source>
</reference>
<dbReference type="InterPro" id="IPR012349">
    <property type="entry name" value="Split_barrel_FMN-bd"/>
</dbReference>
<dbReference type="PROSITE" id="PS51384">
    <property type="entry name" value="FAD_FR"/>
    <property type="match status" value="1"/>
</dbReference>
<dbReference type="InterPro" id="IPR017938">
    <property type="entry name" value="Riboflavin_synthase-like_b-brl"/>
</dbReference>
<dbReference type="InterPro" id="IPR001041">
    <property type="entry name" value="2Fe-2S_ferredoxin-type"/>
</dbReference>
<dbReference type="Pfam" id="PF00175">
    <property type="entry name" value="NAD_binding_1"/>
    <property type="match status" value="1"/>
</dbReference>
<dbReference type="SUPFAM" id="SSF63380">
    <property type="entry name" value="Riboflavin synthase domain-like"/>
    <property type="match status" value="1"/>
</dbReference>
<dbReference type="Gene3D" id="3.10.20.30">
    <property type="match status" value="1"/>
</dbReference>
<dbReference type="InterPro" id="IPR006058">
    <property type="entry name" value="2Fe2S_fd_BS"/>
</dbReference>
<proteinExistence type="predicted"/>
<dbReference type="OrthoDB" id="9796486at2"/>
<dbReference type="CDD" id="cd06184">
    <property type="entry name" value="flavohem_like_fad_nad_binding"/>
    <property type="match status" value="1"/>
</dbReference>
<dbReference type="SUPFAM" id="SSF54292">
    <property type="entry name" value="2Fe-2S ferredoxin-like"/>
    <property type="match status" value="1"/>
</dbReference>
<evidence type="ECO:0000313" key="4">
    <source>
        <dbReference type="Proteomes" id="UP000322822"/>
    </source>
</evidence>
<evidence type="ECO:0000259" key="1">
    <source>
        <dbReference type="PROSITE" id="PS51085"/>
    </source>
</evidence>
<evidence type="ECO:0000259" key="2">
    <source>
        <dbReference type="PROSITE" id="PS51384"/>
    </source>
</evidence>
<name>A0A5P2HH98_9BURK</name>
<dbReference type="InterPro" id="IPR008333">
    <property type="entry name" value="Cbr1-like_FAD-bd_dom"/>
</dbReference>
<dbReference type="PROSITE" id="PS00197">
    <property type="entry name" value="2FE2S_FER_1"/>
    <property type="match status" value="1"/>
</dbReference>
<dbReference type="Gene3D" id="2.30.110.10">
    <property type="entry name" value="Electron Transport, Fmn-binding Protein, Chain A"/>
    <property type="match status" value="1"/>
</dbReference>
<feature type="domain" description="FAD-binding FR-type" evidence="2">
    <location>
        <begin position="338"/>
        <end position="441"/>
    </location>
</feature>
<dbReference type="PROSITE" id="PS51085">
    <property type="entry name" value="2FE2S_FER_2"/>
    <property type="match status" value="1"/>
</dbReference>
<dbReference type="InterPro" id="IPR012675">
    <property type="entry name" value="Beta-grasp_dom_sf"/>
</dbReference>
<feature type="domain" description="2Fe-2S ferredoxin-type" evidence="1">
    <location>
        <begin position="609"/>
        <end position="698"/>
    </location>
</feature>
<dbReference type="CDD" id="cd00207">
    <property type="entry name" value="fer2"/>
    <property type="match status" value="1"/>
</dbReference>
<dbReference type="InterPro" id="IPR001433">
    <property type="entry name" value="OxRdtase_FAD/NAD-bd"/>
</dbReference>
<dbReference type="PANTHER" id="PTHR42815:SF2">
    <property type="entry name" value="FAD-BINDING, PUTATIVE (AFU_ORTHOLOGUE AFUA_6G07600)-RELATED"/>
    <property type="match status" value="1"/>
</dbReference>
<dbReference type="AlphaFoldDB" id="A0A5P2HH98"/>
<dbReference type="GO" id="GO:0016491">
    <property type="term" value="F:oxidoreductase activity"/>
    <property type="evidence" value="ECO:0007669"/>
    <property type="project" value="InterPro"/>
</dbReference>